<evidence type="ECO:0000256" key="1">
    <source>
        <dbReference type="SAM" id="Phobius"/>
    </source>
</evidence>
<evidence type="ECO:0000313" key="2">
    <source>
        <dbReference type="EMBL" id="WKA12518.1"/>
    </source>
</evidence>
<accession>A0ABY9DXP1</accession>
<protein>
    <submittedName>
        <fullName evidence="2">Uncharacterized protein</fullName>
    </submittedName>
</protein>
<keyword evidence="1" id="KW-0812">Transmembrane</keyword>
<keyword evidence="3" id="KW-1185">Reference proteome</keyword>
<name>A0ABY9DXP1_VITVI</name>
<evidence type="ECO:0000313" key="3">
    <source>
        <dbReference type="Proteomes" id="UP001227230"/>
    </source>
</evidence>
<dbReference type="EMBL" id="CP126666">
    <property type="protein sequence ID" value="WKA12518.1"/>
    <property type="molecule type" value="Genomic_DNA"/>
</dbReference>
<keyword evidence="1" id="KW-0472">Membrane</keyword>
<feature type="transmembrane region" description="Helical" evidence="1">
    <location>
        <begin position="60"/>
        <end position="79"/>
    </location>
</feature>
<proteinExistence type="predicted"/>
<organism evidence="2 3">
    <name type="scientific">Vitis vinifera</name>
    <name type="common">Grape</name>
    <dbReference type="NCBI Taxonomy" id="29760"/>
    <lineage>
        <taxon>Eukaryota</taxon>
        <taxon>Viridiplantae</taxon>
        <taxon>Streptophyta</taxon>
        <taxon>Embryophyta</taxon>
        <taxon>Tracheophyta</taxon>
        <taxon>Spermatophyta</taxon>
        <taxon>Magnoliopsida</taxon>
        <taxon>eudicotyledons</taxon>
        <taxon>Gunneridae</taxon>
        <taxon>Pentapetalae</taxon>
        <taxon>rosids</taxon>
        <taxon>Vitales</taxon>
        <taxon>Vitaceae</taxon>
        <taxon>Viteae</taxon>
        <taxon>Vitis</taxon>
    </lineage>
</organism>
<keyword evidence="1" id="KW-1133">Transmembrane helix</keyword>
<sequence length="81" mass="9187">MASTVKGVEKIRQTIRLKQCHNIFIPRAPTNKRHRFKIPGFTIHTNRSTAQLSRNLGSSLWLTALRSVIFCFALTHLSLGV</sequence>
<dbReference type="Proteomes" id="UP001227230">
    <property type="component" value="Chromosome 19"/>
</dbReference>
<reference evidence="2 3" key="1">
    <citation type="journal article" date="2023" name="Hortic Res">
        <title>The complete reference genome for grapevine (Vitis vinifera L.) genetics and breeding.</title>
        <authorList>
            <person name="Shi X."/>
            <person name="Cao S."/>
            <person name="Wang X."/>
            <person name="Huang S."/>
            <person name="Wang Y."/>
            <person name="Liu Z."/>
            <person name="Liu W."/>
            <person name="Leng X."/>
            <person name="Peng Y."/>
            <person name="Wang N."/>
            <person name="Wang Y."/>
            <person name="Ma Z."/>
            <person name="Xu X."/>
            <person name="Zhang F."/>
            <person name="Xue H."/>
            <person name="Zhong H."/>
            <person name="Wang Y."/>
            <person name="Zhang K."/>
            <person name="Velt A."/>
            <person name="Avia K."/>
            <person name="Holtgrawe D."/>
            <person name="Grimplet J."/>
            <person name="Matus J.T."/>
            <person name="Ware D."/>
            <person name="Wu X."/>
            <person name="Wang H."/>
            <person name="Liu C."/>
            <person name="Fang Y."/>
            <person name="Rustenholz C."/>
            <person name="Cheng Z."/>
            <person name="Xiao H."/>
            <person name="Zhou Y."/>
        </authorList>
    </citation>
    <scope>NUCLEOTIDE SEQUENCE [LARGE SCALE GENOMIC DNA]</scope>
    <source>
        <strain evidence="3">cv. Pinot noir / PN40024</strain>
        <tissue evidence="2">Leaf</tissue>
    </source>
</reference>
<gene>
    <name evidence="2" type="ORF">VitviT2T_029893</name>
</gene>